<feature type="transmembrane region" description="Helical" evidence="1">
    <location>
        <begin position="457"/>
        <end position="478"/>
    </location>
</feature>
<dbReference type="InterPro" id="IPR011621">
    <property type="entry name" value="Metal-dep_PHydrolase_7TM_intra"/>
</dbReference>
<gene>
    <name evidence="3" type="ORF">GCM10011482_01120</name>
</gene>
<keyword evidence="1" id="KW-0472">Membrane</keyword>
<keyword evidence="1" id="KW-0812">Transmembrane</keyword>
<evidence type="ECO:0000313" key="4">
    <source>
        <dbReference type="Proteomes" id="UP000622610"/>
    </source>
</evidence>
<dbReference type="AlphaFoldDB" id="A0A917N3H0"/>
<organism evidence="3 4">
    <name type="scientific">Enterococcus alcedinis</name>
    <dbReference type="NCBI Taxonomy" id="1274384"/>
    <lineage>
        <taxon>Bacteria</taxon>
        <taxon>Bacillati</taxon>
        <taxon>Bacillota</taxon>
        <taxon>Bacilli</taxon>
        <taxon>Lactobacillales</taxon>
        <taxon>Enterococcaceae</taxon>
        <taxon>Enterococcus</taxon>
    </lineage>
</organism>
<name>A0A917N3H0_9ENTE</name>
<reference evidence="3" key="1">
    <citation type="journal article" date="2014" name="Int. J. Syst. Evol. Microbiol.">
        <title>Complete genome sequence of Corynebacterium casei LMG S-19264T (=DSM 44701T), isolated from a smear-ripened cheese.</title>
        <authorList>
            <consortium name="US DOE Joint Genome Institute (JGI-PGF)"/>
            <person name="Walter F."/>
            <person name="Albersmeier A."/>
            <person name="Kalinowski J."/>
            <person name="Ruckert C."/>
        </authorList>
    </citation>
    <scope>NUCLEOTIDE SEQUENCE</scope>
    <source>
        <strain evidence="3">CCM 8433</strain>
    </source>
</reference>
<dbReference type="InterPro" id="IPR003607">
    <property type="entry name" value="HD/PDEase_dom"/>
</dbReference>
<dbReference type="RefSeq" id="WP_188366318.1">
    <property type="nucleotide sequence ID" value="NZ_BMDT01000001.1"/>
</dbReference>
<comment type="caution">
    <text evidence="3">The sequence shown here is derived from an EMBL/GenBank/DDBJ whole genome shotgun (WGS) entry which is preliminary data.</text>
</comment>
<reference evidence="3" key="2">
    <citation type="submission" date="2020-09" db="EMBL/GenBank/DDBJ databases">
        <authorList>
            <person name="Sun Q."/>
            <person name="Sedlacek I."/>
        </authorList>
    </citation>
    <scope>NUCLEOTIDE SEQUENCE</scope>
    <source>
        <strain evidence="3">CCM 8433</strain>
    </source>
</reference>
<dbReference type="Pfam" id="PF01966">
    <property type="entry name" value="HD"/>
    <property type="match status" value="1"/>
</dbReference>
<dbReference type="Proteomes" id="UP000622610">
    <property type="component" value="Unassembled WGS sequence"/>
</dbReference>
<dbReference type="InterPro" id="IPR006675">
    <property type="entry name" value="HDIG_dom"/>
</dbReference>
<feature type="transmembrane region" description="Helical" evidence="1">
    <location>
        <begin position="425"/>
        <end position="445"/>
    </location>
</feature>
<keyword evidence="1" id="KW-1133">Transmembrane helix</keyword>
<dbReference type="InterPro" id="IPR052722">
    <property type="entry name" value="PgpH_phosphodiesterase"/>
</dbReference>
<dbReference type="InterPro" id="IPR011624">
    <property type="entry name" value="Metal-dep_PHydrolase_7TM_extra"/>
</dbReference>
<protein>
    <submittedName>
        <fullName evidence="3">HDIG domain-containing protein</fullName>
    </submittedName>
</protein>
<dbReference type="SMART" id="SM00471">
    <property type="entry name" value="HDc"/>
    <property type="match status" value="1"/>
</dbReference>
<keyword evidence="4" id="KW-1185">Reference proteome</keyword>
<accession>A0A917N3H0</accession>
<feature type="transmembrane region" description="Helical" evidence="1">
    <location>
        <begin position="321"/>
        <end position="342"/>
    </location>
</feature>
<feature type="transmembrane region" description="Helical" evidence="1">
    <location>
        <begin position="348"/>
        <end position="367"/>
    </location>
</feature>
<evidence type="ECO:0000259" key="2">
    <source>
        <dbReference type="PROSITE" id="PS51831"/>
    </source>
</evidence>
<dbReference type="PANTHER" id="PTHR36442">
    <property type="entry name" value="CYCLIC-DI-AMP PHOSPHODIESTERASE PGPH"/>
    <property type="match status" value="1"/>
</dbReference>
<dbReference type="Pfam" id="PF07698">
    <property type="entry name" value="7TM-7TMR_HD"/>
    <property type="match status" value="1"/>
</dbReference>
<dbReference type="SUPFAM" id="SSF109604">
    <property type="entry name" value="HD-domain/PDEase-like"/>
    <property type="match status" value="1"/>
</dbReference>
<dbReference type="CDD" id="cd00077">
    <property type="entry name" value="HDc"/>
    <property type="match status" value="1"/>
</dbReference>
<dbReference type="Gene3D" id="1.10.3210.10">
    <property type="entry name" value="Hypothetical protein af1432"/>
    <property type="match status" value="1"/>
</dbReference>
<feature type="transmembrane region" description="Helical" evidence="1">
    <location>
        <begin position="394"/>
        <end position="413"/>
    </location>
</feature>
<evidence type="ECO:0000256" key="1">
    <source>
        <dbReference type="SAM" id="Phobius"/>
    </source>
</evidence>
<feature type="domain" description="HD" evidence="2">
    <location>
        <begin position="511"/>
        <end position="654"/>
    </location>
</feature>
<sequence length="736" mass="83657">MLIRPLEKIYGKLGKWLVPLLLLFFFVFSSALLYSNVQQRQVDYKEGQVADKSIRANKTIENTEATQQKRKLAAESVAPEYTFDEDAGTKQSQLIEHLFTLISQVEEETKAENEKRQKAAKKGTEPQLITLDEEIAALKKHFEQIDSDNLAFYQRIPNNFFQIVFQLSAEEQATVKNEAIRIILTQMKNPIRINRLNEVRQNAYDEASFLNLSTDQTQAIRYMLNQGIVINSVLNEKRTEELQQEAMNAVQPVMIFQGEVIVREGSQIDSNVIQKLNLLGMTNQSTSLFPFIAMVLANILEVFVLLYFIRQLKGQERRVVAIVFYTTMMTLSMVFMKFFQIFQENTSQFIPLLFPAAFIPLVLNVFISRRTGVIAALFQVVMAAFIFYDSIGTNVLTIILISYLFSGLMGTLLDRKRISKQGLSSIVWIVLFPLVMNTILIVYQGMSFTDSRAWVNLIASFAGSILSLVLTIGLHPYIELLVTDNSIIVLNELSNPNHPLLKQLLEEAPGTYHHSMMVANLSANAVAEIGGHSLLTRVACYYHDIGKLKHANFFVENLPDGAENPHNFLLPSDSKQIIFGHVIDGAAILEQHRMPQMVIDICRQHHGTTLMKFFYFKAKERNPDIAESEYRYPGPIPQTREAAVVSIADSCEAAVRAMDHPTNQKIKEFVTNLIQDRLLDGQLDDSGLTMKEIKIIQKSLVNGLCSTFHSRIKYPKMESEAVEMKQEQERRDYNGN</sequence>
<dbReference type="InterPro" id="IPR006674">
    <property type="entry name" value="HD_domain"/>
</dbReference>
<proteinExistence type="predicted"/>
<dbReference type="PROSITE" id="PS51831">
    <property type="entry name" value="HD"/>
    <property type="match status" value="1"/>
</dbReference>
<feature type="transmembrane region" description="Helical" evidence="1">
    <location>
        <begin position="288"/>
        <end position="309"/>
    </location>
</feature>
<dbReference type="PANTHER" id="PTHR36442:SF1">
    <property type="entry name" value="CYCLIC-DI-AMP PHOSPHODIESTERASE PGPH"/>
    <property type="match status" value="1"/>
</dbReference>
<evidence type="ECO:0000313" key="3">
    <source>
        <dbReference type="EMBL" id="GGI64458.1"/>
    </source>
</evidence>
<dbReference type="Pfam" id="PF07697">
    <property type="entry name" value="7TMR-HDED"/>
    <property type="match status" value="1"/>
</dbReference>
<dbReference type="EMBL" id="BMDT01000001">
    <property type="protein sequence ID" value="GGI64458.1"/>
    <property type="molecule type" value="Genomic_DNA"/>
</dbReference>
<dbReference type="NCBIfam" id="TIGR00277">
    <property type="entry name" value="HDIG"/>
    <property type="match status" value="1"/>
</dbReference>